<evidence type="ECO:0000313" key="2">
    <source>
        <dbReference type="EMBL" id="AEX61460.1"/>
    </source>
</evidence>
<evidence type="ECO:0000256" key="1">
    <source>
        <dbReference type="SAM" id="MobiDB-lite"/>
    </source>
</evidence>
<organism evidence="2">
    <name type="scientific">Megavirus courdo7</name>
    <dbReference type="NCBI Taxonomy" id="1128135"/>
    <lineage>
        <taxon>Viruses</taxon>
        <taxon>Varidnaviria</taxon>
        <taxon>Bamfordvirae</taxon>
        <taxon>Nucleocytoviricota</taxon>
        <taxon>Megaviricetes</taxon>
        <taxon>Imitervirales</taxon>
        <taxon>Mimiviridae</taxon>
        <taxon>Megamimivirinae</taxon>
        <taxon>Megavirus</taxon>
    </lineage>
</organism>
<sequence>MSKNNSTEIISVNVPTTESTEKRNNTVISTSNNDVVDILSKIRQHLARLKFSSSIDFNKNLDDDKILTVGEYKISRECLLHFLAGNPEFLKDSANQCSTAIQNFSNEAGNLDLSALINLSPNKSFVRDSAFYKNLYGFNISIADFIANNDEFKNTNFNTQTRILSNYQEFLRQSIDYLGKYMQTYQVVDDNLITSSYNLMYLLNSITFRRANMGKNIYELQSIYTALVDAIMQNISIYNSIDSKQIINQPVTKNDVLDEGISKLAEELKQRLNLLKKQQVTLINNVKEINADSNNLRNYVNGDVVDIVDSLKSQIANLSSQKISDFNTDQINNLNTDAIENIKTVEEYNPAKKTSPKKNK</sequence>
<gene>
    <name evidence="2" type="ORF">c7_R396</name>
</gene>
<name>H2EAN7_9VIRU</name>
<feature type="compositionally biased region" description="Polar residues" evidence="1">
    <location>
        <begin position="1"/>
        <end position="18"/>
    </location>
</feature>
<dbReference type="EMBL" id="JN885991">
    <property type="protein sequence ID" value="AEX61460.1"/>
    <property type="molecule type" value="Genomic_DNA"/>
</dbReference>
<feature type="region of interest" description="Disordered" evidence="1">
    <location>
        <begin position="1"/>
        <end position="22"/>
    </location>
</feature>
<accession>H2EAN7</accession>
<proteinExistence type="predicted"/>
<reference evidence="2" key="1">
    <citation type="submission" date="2011-10" db="EMBL/GenBank/DDBJ databases">
        <title>Provirophages and transpovirons: unique mobilome of giant viruses.</title>
        <authorList>
            <person name="Desnues C."/>
            <person name="LaScola B."/>
            <person name="Yutin N."/>
            <person name="Fournous G."/>
            <person name="Koonin E."/>
            <person name="Raoult D."/>
        </authorList>
    </citation>
    <scope>NUCLEOTIDE SEQUENCE</scope>
    <source>
        <strain evidence="2">Mv13-c7</strain>
    </source>
</reference>
<protein>
    <submittedName>
        <fullName evidence="2">Uncharacterized protein</fullName>
    </submittedName>
</protein>